<feature type="region of interest" description="Disordered" evidence="1">
    <location>
        <begin position="10"/>
        <end position="124"/>
    </location>
</feature>
<sequence length="275" mass="30381">MLRRIRVRKLEHESRGRPTRHVVGSNKNQTSRDGWRGASHVGAPLFRGHATAHPGRRSEPYPRLVGHGSSASRATFRQTGVAPSWQRHPSPDSFRRGASESSVKTAERLRPQSGPSARRSCGTLDLRERRSEALDTAPRFRMVGRQVERTVTATVGRQVIGRSDARSPAWSSVGRSVDAQHRSASNANATVECPPTPDRVADAQPPQRCTLVPRNGSPNSVHAQIVPIFPEATHRCSWLPTHFRQGPREVVLGPDARCGNPSHASTERQRRRRSG</sequence>
<dbReference type="AlphaFoldDB" id="A0A518D318"/>
<name>A0A518D318_9BACT</name>
<accession>A0A518D318</accession>
<feature type="region of interest" description="Disordered" evidence="1">
    <location>
        <begin position="166"/>
        <end position="204"/>
    </location>
</feature>
<gene>
    <name evidence="2" type="ORF">Pla163_29860</name>
</gene>
<protein>
    <submittedName>
        <fullName evidence="2">Uncharacterized protein</fullName>
    </submittedName>
</protein>
<evidence type="ECO:0000313" key="2">
    <source>
        <dbReference type="EMBL" id="QDU85845.1"/>
    </source>
</evidence>
<organism evidence="2 3">
    <name type="scientific">Rohdeia mirabilis</name>
    <dbReference type="NCBI Taxonomy" id="2528008"/>
    <lineage>
        <taxon>Bacteria</taxon>
        <taxon>Pseudomonadati</taxon>
        <taxon>Planctomycetota</taxon>
        <taxon>Planctomycetia</taxon>
        <taxon>Planctomycetia incertae sedis</taxon>
        <taxon>Rohdeia</taxon>
    </lineage>
</organism>
<dbReference type="Proteomes" id="UP000319342">
    <property type="component" value="Chromosome"/>
</dbReference>
<feature type="compositionally biased region" description="Basic and acidic residues" evidence="1">
    <location>
        <begin position="89"/>
        <end position="98"/>
    </location>
</feature>
<keyword evidence="3" id="KW-1185">Reference proteome</keyword>
<feature type="region of interest" description="Disordered" evidence="1">
    <location>
        <begin position="251"/>
        <end position="275"/>
    </location>
</feature>
<proteinExistence type="predicted"/>
<evidence type="ECO:0000256" key="1">
    <source>
        <dbReference type="SAM" id="MobiDB-lite"/>
    </source>
</evidence>
<reference evidence="2 3" key="1">
    <citation type="submission" date="2019-02" db="EMBL/GenBank/DDBJ databases">
        <title>Deep-cultivation of Planctomycetes and their phenomic and genomic characterization uncovers novel biology.</title>
        <authorList>
            <person name="Wiegand S."/>
            <person name="Jogler M."/>
            <person name="Boedeker C."/>
            <person name="Pinto D."/>
            <person name="Vollmers J."/>
            <person name="Rivas-Marin E."/>
            <person name="Kohn T."/>
            <person name="Peeters S.H."/>
            <person name="Heuer A."/>
            <person name="Rast P."/>
            <person name="Oberbeckmann S."/>
            <person name="Bunk B."/>
            <person name="Jeske O."/>
            <person name="Meyerdierks A."/>
            <person name="Storesund J.E."/>
            <person name="Kallscheuer N."/>
            <person name="Luecker S."/>
            <person name="Lage O.M."/>
            <person name="Pohl T."/>
            <person name="Merkel B.J."/>
            <person name="Hornburger P."/>
            <person name="Mueller R.-W."/>
            <person name="Bruemmer F."/>
            <person name="Labrenz M."/>
            <person name="Spormann A.M."/>
            <person name="Op den Camp H."/>
            <person name="Overmann J."/>
            <person name="Amann R."/>
            <person name="Jetten M.S.M."/>
            <person name="Mascher T."/>
            <person name="Medema M.H."/>
            <person name="Devos D.P."/>
            <person name="Kaster A.-K."/>
            <person name="Ovreas L."/>
            <person name="Rohde M."/>
            <person name="Galperin M.Y."/>
            <person name="Jogler C."/>
        </authorList>
    </citation>
    <scope>NUCLEOTIDE SEQUENCE [LARGE SCALE GENOMIC DNA]</scope>
    <source>
        <strain evidence="2 3">Pla163</strain>
    </source>
</reference>
<evidence type="ECO:0000313" key="3">
    <source>
        <dbReference type="Proteomes" id="UP000319342"/>
    </source>
</evidence>
<feature type="compositionally biased region" description="Polar residues" evidence="1">
    <location>
        <begin position="69"/>
        <end position="78"/>
    </location>
</feature>
<dbReference type="EMBL" id="CP036290">
    <property type="protein sequence ID" value="QDU85845.1"/>
    <property type="molecule type" value="Genomic_DNA"/>
</dbReference>